<sequence>MSIRGGPVRREETYARKPAEVGRALEDVPPPEPADPDSVDDDLLRLIFTSCHPVFSTQARIALTPRLLGGLGSEETARAFLASGATVAQRVVRAKRTLGRAGIPFEVLYGADRAARLR</sequence>
<protein>
    <submittedName>
        <fullName evidence="3">Putative RNA polymerase sigma factor</fullName>
    </submittedName>
</protein>
<proteinExistence type="predicted"/>
<evidence type="ECO:0000313" key="2">
    <source>
        <dbReference type="EMBL" id="GFM98865.1"/>
    </source>
</evidence>
<feature type="region of interest" description="Disordered" evidence="1">
    <location>
        <begin position="1"/>
        <end position="39"/>
    </location>
</feature>
<name>A0A7J0C8L0_9ACTN</name>
<comment type="caution">
    <text evidence="2">The sequence shown here is derived from an EMBL/GenBank/DDBJ whole genome shotgun (WGS) entry which is preliminary data.</text>
</comment>
<dbReference type="InterPro" id="IPR013324">
    <property type="entry name" value="RNA_pol_sigma_r3/r4-like"/>
</dbReference>
<dbReference type="AlphaFoldDB" id="A0A7J0C8L0"/>
<dbReference type="PANTHER" id="PTHR47756:SF1">
    <property type="entry name" value="BLL0085 PROTEIN"/>
    <property type="match status" value="1"/>
</dbReference>
<gene>
    <name evidence="3" type="ORF">HEB29_003477</name>
    <name evidence="2" type="ORF">Sfulv_36760</name>
</gene>
<dbReference type="EMBL" id="BLWC01000001">
    <property type="protein sequence ID" value="GFM98865.1"/>
    <property type="molecule type" value="Genomic_DNA"/>
</dbReference>
<dbReference type="EMBL" id="JACCCF010000001">
    <property type="protein sequence ID" value="NYE42466.1"/>
    <property type="molecule type" value="Genomic_DNA"/>
</dbReference>
<dbReference type="PANTHER" id="PTHR47756">
    <property type="entry name" value="BLL6612 PROTEIN-RELATED"/>
    <property type="match status" value="1"/>
</dbReference>
<feature type="compositionally biased region" description="Basic and acidic residues" evidence="1">
    <location>
        <begin position="8"/>
        <end position="26"/>
    </location>
</feature>
<organism evidence="2 4">
    <name type="scientific">Streptomyces fulvorobeus</name>
    <dbReference type="NCBI Taxonomy" id="284028"/>
    <lineage>
        <taxon>Bacteria</taxon>
        <taxon>Bacillati</taxon>
        <taxon>Actinomycetota</taxon>
        <taxon>Actinomycetes</taxon>
        <taxon>Kitasatosporales</taxon>
        <taxon>Streptomycetaceae</taxon>
        <taxon>Streptomyces</taxon>
    </lineage>
</organism>
<accession>A0A7J0C8L0</accession>
<dbReference type="Proteomes" id="UP000498980">
    <property type="component" value="Unassembled WGS sequence"/>
</dbReference>
<evidence type="ECO:0000313" key="3">
    <source>
        <dbReference type="EMBL" id="NYE42466.1"/>
    </source>
</evidence>
<reference evidence="3 5" key="2">
    <citation type="submission" date="2020-07" db="EMBL/GenBank/DDBJ databases">
        <title>Sequencing the genomes of 1000 actinobacteria strains.</title>
        <authorList>
            <person name="Klenk H.-P."/>
        </authorList>
    </citation>
    <scope>NUCLEOTIDE SEQUENCE [LARGE SCALE GENOMIC DNA]</scope>
    <source>
        <strain evidence="3 5">DSM 41455</strain>
    </source>
</reference>
<evidence type="ECO:0000256" key="1">
    <source>
        <dbReference type="SAM" id="MobiDB-lite"/>
    </source>
</evidence>
<keyword evidence="4" id="KW-1185">Reference proteome</keyword>
<evidence type="ECO:0000313" key="5">
    <source>
        <dbReference type="Proteomes" id="UP000530403"/>
    </source>
</evidence>
<evidence type="ECO:0000313" key="4">
    <source>
        <dbReference type="Proteomes" id="UP000498980"/>
    </source>
</evidence>
<dbReference type="Proteomes" id="UP000530403">
    <property type="component" value="Unassembled WGS sequence"/>
</dbReference>
<reference evidence="2 4" key="1">
    <citation type="submission" date="2020-05" db="EMBL/GenBank/DDBJ databases">
        <title>Whole genome shotgun sequence of Streptomyces fulvorobeus NBRC 15897.</title>
        <authorList>
            <person name="Komaki H."/>
            <person name="Tamura T."/>
        </authorList>
    </citation>
    <scope>NUCLEOTIDE SEQUENCE [LARGE SCALE GENOMIC DNA]</scope>
    <source>
        <strain evidence="2 4">NBRC 15897</strain>
    </source>
</reference>
<dbReference type="SUPFAM" id="SSF88659">
    <property type="entry name" value="Sigma3 and sigma4 domains of RNA polymerase sigma factors"/>
    <property type="match status" value="1"/>
</dbReference>